<dbReference type="Proteomes" id="UP001232148">
    <property type="component" value="Unassembled WGS sequence"/>
</dbReference>
<dbReference type="EMBL" id="MU842873">
    <property type="protein sequence ID" value="KAK2028790.1"/>
    <property type="molecule type" value="Genomic_DNA"/>
</dbReference>
<comment type="caution">
    <text evidence="1">The sequence shown here is derived from an EMBL/GenBank/DDBJ whole genome shotgun (WGS) entry which is preliminary data.</text>
</comment>
<proteinExistence type="predicted"/>
<protein>
    <submittedName>
        <fullName evidence="1">Uncharacterized protein</fullName>
    </submittedName>
</protein>
<keyword evidence="2" id="KW-1185">Reference proteome</keyword>
<organism evidence="1 2">
    <name type="scientific">Colletotrichum zoysiae</name>
    <dbReference type="NCBI Taxonomy" id="1216348"/>
    <lineage>
        <taxon>Eukaryota</taxon>
        <taxon>Fungi</taxon>
        <taxon>Dikarya</taxon>
        <taxon>Ascomycota</taxon>
        <taxon>Pezizomycotina</taxon>
        <taxon>Sordariomycetes</taxon>
        <taxon>Hypocreomycetidae</taxon>
        <taxon>Glomerellales</taxon>
        <taxon>Glomerellaceae</taxon>
        <taxon>Colletotrichum</taxon>
        <taxon>Colletotrichum graminicola species complex</taxon>
    </lineage>
</organism>
<name>A0AAD9HGS0_9PEZI</name>
<accession>A0AAD9HGS0</accession>
<sequence>MSDYTQPLEVFPPPSGFRSPIKSVHREGTYGFYGPASASRLAVSTSDFILEHCAADKDGLVDALSSFLDDAAAHARQQASPADQESSTHSAWLCVRITAPTDAWVIPRWHRDARMFECACAAPRPHAKYAVTLLGPPTRMLRPSEAVDAAVRKVEARRRGPGREEDEEKERAELAEALGGVPLVELRAGQVVRFTWGEPNAPVHSEPDSSAEARLFVSVMFGSEAELKDMCSFRDEVYGEETT</sequence>
<evidence type="ECO:0000313" key="1">
    <source>
        <dbReference type="EMBL" id="KAK2028790.1"/>
    </source>
</evidence>
<dbReference type="AlphaFoldDB" id="A0AAD9HGS0"/>
<evidence type="ECO:0000313" key="2">
    <source>
        <dbReference type="Proteomes" id="UP001232148"/>
    </source>
</evidence>
<reference evidence="1" key="1">
    <citation type="submission" date="2021-06" db="EMBL/GenBank/DDBJ databases">
        <title>Comparative genomics, transcriptomics and evolutionary studies reveal genomic signatures of adaptation to plant cell wall in hemibiotrophic fungi.</title>
        <authorList>
            <consortium name="DOE Joint Genome Institute"/>
            <person name="Baroncelli R."/>
            <person name="Diaz J.F."/>
            <person name="Benocci T."/>
            <person name="Peng M."/>
            <person name="Battaglia E."/>
            <person name="Haridas S."/>
            <person name="Andreopoulos W."/>
            <person name="Labutti K."/>
            <person name="Pangilinan J."/>
            <person name="Floch G.L."/>
            <person name="Makela M.R."/>
            <person name="Henrissat B."/>
            <person name="Grigoriev I.V."/>
            <person name="Crouch J.A."/>
            <person name="De Vries R.P."/>
            <person name="Sukno S.A."/>
            <person name="Thon M.R."/>
        </authorList>
    </citation>
    <scope>NUCLEOTIDE SEQUENCE</scope>
    <source>
        <strain evidence="1">MAFF235873</strain>
    </source>
</reference>
<gene>
    <name evidence="1" type="ORF">LX32DRAFT_590010</name>
</gene>